<dbReference type="InterPro" id="IPR013785">
    <property type="entry name" value="Aldolase_TIM"/>
</dbReference>
<keyword evidence="7 9" id="KW-0808">Transferase</keyword>
<evidence type="ECO:0000256" key="3">
    <source>
        <dbReference type="ARBA" id="ARBA00013236"/>
    </source>
</evidence>
<evidence type="ECO:0000256" key="9">
    <source>
        <dbReference type="RuleBase" id="RU365100"/>
    </source>
</evidence>
<dbReference type="Proteomes" id="UP000812013">
    <property type="component" value="Unassembled WGS sequence"/>
</dbReference>
<name>A0ABS6YXV0_9ACTN</name>
<feature type="domain" description="Nicotinate/nicotinamide phosphoribosyltransferase" evidence="10">
    <location>
        <begin position="149"/>
        <end position="242"/>
    </location>
</feature>
<comment type="caution">
    <text evidence="12">The sequence shown here is derived from an EMBL/GenBank/DDBJ whole genome shotgun (WGS) entry which is preliminary data.</text>
</comment>
<comment type="function">
    <text evidence="9">Catalyzes the first step in the biosynthesis of NAD from nicotinic acid, the ATP-dependent synthesis of beta-nicotinate D-ribonucleotide from nicotinate and 5-phospho-D-ribose 1-phosphate.</text>
</comment>
<evidence type="ECO:0000259" key="11">
    <source>
        <dbReference type="Pfam" id="PF17767"/>
    </source>
</evidence>
<sequence length="456" mass="48660">MSQVTTTDLYEVTMALSYLEEGMRAPATFSLFVRDLPTGRGFLVAAGLEPSLDYLSRFEITADDVGVFARALHRPPAELAGLAGLRFDGTVRAVPEGRTVFAGEPLLEVTAPLPQAQLVETYLLNQVCHQTAVASKAARCVLAARGRPLVDFSLRRDHGPQAGIQAARLGALAGFAGTSNVDAADRLGLTAAGTMAHSYIESFPSEEDAFRAFARAHPGPVTLLVDTYDTEQGVVTAARVLADLRRGPGCAIRLDSGDLGELARRSRALLDAAGLTDVRIIASGGLDEYEVDELVCSGAPIDVFAVGTRVGVAADAPYLDAAYKLVEYDGRPVMKLSSAKVTAPAPKQVYRRPGEPDVIALRDEEPPPGAGALLRTVMRDGRRTGPPDTLAAARARLTADLAALPEWARRIRDPRAPTPVTSARLARLTDEVRGRLLADLSRLRADRTSALPRPRD</sequence>
<dbReference type="InterPro" id="IPR006405">
    <property type="entry name" value="Nic_PRibTrfase_pncB"/>
</dbReference>
<dbReference type="SUPFAM" id="SSF51690">
    <property type="entry name" value="Nicotinate/Quinolinate PRTase C-terminal domain-like"/>
    <property type="match status" value="1"/>
</dbReference>
<comment type="pathway">
    <text evidence="1 9">Cofactor biosynthesis; NAD(+) biosynthesis; nicotinate D-ribonucleotide from nicotinate: step 1/1.</text>
</comment>
<gene>
    <name evidence="12" type="ORF">GPJ59_00045</name>
</gene>
<evidence type="ECO:0000313" key="13">
    <source>
        <dbReference type="Proteomes" id="UP000812013"/>
    </source>
</evidence>
<evidence type="ECO:0000259" key="10">
    <source>
        <dbReference type="Pfam" id="PF04095"/>
    </source>
</evidence>
<feature type="domain" description="Nicotinate phosphoribosyltransferase N-terminal" evidence="11">
    <location>
        <begin position="6"/>
        <end position="127"/>
    </location>
</feature>
<evidence type="ECO:0000256" key="5">
    <source>
        <dbReference type="ARBA" id="ARBA00022598"/>
    </source>
</evidence>
<evidence type="ECO:0000313" key="12">
    <source>
        <dbReference type="EMBL" id="MBW5480328.1"/>
    </source>
</evidence>
<dbReference type="Pfam" id="PF17767">
    <property type="entry name" value="NAPRTase_N"/>
    <property type="match status" value="1"/>
</dbReference>
<dbReference type="Gene3D" id="3.20.20.70">
    <property type="entry name" value="Aldolase class I"/>
    <property type="match status" value="1"/>
</dbReference>
<comment type="PTM">
    <text evidence="9">Transiently phosphorylated on a His residue during the reaction cycle. Phosphorylation strongly increases the affinity for substrates and increases the rate of nicotinate D-ribonucleotide production. Dephosphorylation regenerates the low-affinity form of the enzyme, leading to product release.</text>
</comment>
<dbReference type="CDD" id="cd01570">
    <property type="entry name" value="NAPRTase_A"/>
    <property type="match status" value="1"/>
</dbReference>
<keyword evidence="6 9" id="KW-0662">Pyridine nucleotide biosynthesis</keyword>
<dbReference type="EMBL" id="WTFF01000001">
    <property type="protein sequence ID" value="MBW5480328.1"/>
    <property type="molecule type" value="Genomic_DNA"/>
</dbReference>
<evidence type="ECO:0000256" key="2">
    <source>
        <dbReference type="ARBA" id="ARBA00010897"/>
    </source>
</evidence>
<proteinExistence type="inferred from homology"/>
<dbReference type="PANTHER" id="PTHR11098">
    <property type="entry name" value="NICOTINATE PHOSPHORIBOSYLTRANSFERASE"/>
    <property type="match status" value="1"/>
</dbReference>
<dbReference type="Gene3D" id="3.20.140.10">
    <property type="entry name" value="nicotinate phosphoribosyltransferase"/>
    <property type="match status" value="1"/>
</dbReference>
<keyword evidence="12" id="KW-0328">Glycosyltransferase</keyword>
<evidence type="ECO:0000256" key="6">
    <source>
        <dbReference type="ARBA" id="ARBA00022642"/>
    </source>
</evidence>
<reference evidence="12 13" key="1">
    <citation type="submission" date="2019-12" db="EMBL/GenBank/DDBJ databases">
        <title>Genome sequence of Streptomyces bambusae.</title>
        <authorList>
            <person name="Bansal K."/>
            <person name="Choksket S."/>
            <person name="Korpole S."/>
            <person name="Patil P.B."/>
        </authorList>
    </citation>
    <scope>NUCLEOTIDE SEQUENCE [LARGE SCALE GENOMIC DNA]</scope>
    <source>
        <strain evidence="12 13">SK60</strain>
    </source>
</reference>
<dbReference type="NCBIfam" id="TIGR01513">
    <property type="entry name" value="NAPRTase_put"/>
    <property type="match status" value="1"/>
</dbReference>
<dbReference type="GO" id="GO:0004516">
    <property type="term" value="F:nicotinate phosphoribosyltransferase activity"/>
    <property type="evidence" value="ECO:0007669"/>
    <property type="project" value="UniProtKB-EC"/>
</dbReference>
<dbReference type="EC" id="6.3.4.21" evidence="3 9"/>
<keyword evidence="5 9" id="KW-0436">Ligase</keyword>
<evidence type="ECO:0000256" key="1">
    <source>
        <dbReference type="ARBA" id="ARBA00004952"/>
    </source>
</evidence>
<dbReference type="InterPro" id="IPR036068">
    <property type="entry name" value="Nicotinate_pribotase-like_C"/>
</dbReference>
<evidence type="ECO:0000256" key="8">
    <source>
        <dbReference type="ARBA" id="ARBA00048668"/>
    </source>
</evidence>
<dbReference type="GO" id="GO:0016757">
    <property type="term" value="F:glycosyltransferase activity"/>
    <property type="evidence" value="ECO:0007669"/>
    <property type="project" value="UniProtKB-KW"/>
</dbReference>
<comment type="similarity">
    <text evidence="2 9">Belongs to the NAPRTase family.</text>
</comment>
<keyword evidence="4" id="KW-0597">Phosphoprotein</keyword>
<dbReference type="InterPro" id="IPR007229">
    <property type="entry name" value="Nic_PRibTrfase-Fam"/>
</dbReference>
<accession>A0ABS6YXV0</accession>
<dbReference type="NCBIfam" id="NF006696">
    <property type="entry name" value="PRK09243.1-3"/>
    <property type="match status" value="1"/>
</dbReference>
<dbReference type="PIRSF" id="PIRSF000484">
    <property type="entry name" value="NAPRT"/>
    <property type="match status" value="1"/>
</dbReference>
<dbReference type="Pfam" id="PF04095">
    <property type="entry name" value="NAPRTase"/>
    <property type="match status" value="1"/>
</dbReference>
<evidence type="ECO:0000256" key="4">
    <source>
        <dbReference type="ARBA" id="ARBA00022553"/>
    </source>
</evidence>
<keyword evidence="13" id="KW-1185">Reference proteome</keyword>
<comment type="catalytic activity">
    <reaction evidence="8 9">
        <text>5-phospho-alpha-D-ribose 1-diphosphate + nicotinate + ATP + H2O = nicotinate beta-D-ribonucleotide + ADP + phosphate + diphosphate</text>
        <dbReference type="Rhea" id="RHEA:36163"/>
        <dbReference type="ChEBI" id="CHEBI:15377"/>
        <dbReference type="ChEBI" id="CHEBI:30616"/>
        <dbReference type="ChEBI" id="CHEBI:32544"/>
        <dbReference type="ChEBI" id="CHEBI:33019"/>
        <dbReference type="ChEBI" id="CHEBI:43474"/>
        <dbReference type="ChEBI" id="CHEBI:57502"/>
        <dbReference type="ChEBI" id="CHEBI:58017"/>
        <dbReference type="ChEBI" id="CHEBI:456216"/>
        <dbReference type="EC" id="6.3.4.21"/>
    </reaction>
</comment>
<dbReference type="InterPro" id="IPR040727">
    <property type="entry name" value="NAPRTase_N"/>
</dbReference>
<dbReference type="PANTHER" id="PTHR11098:SF1">
    <property type="entry name" value="NICOTINATE PHOSPHORIBOSYLTRANSFERASE"/>
    <property type="match status" value="1"/>
</dbReference>
<dbReference type="SUPFAM" id="SSF54675">
    <property type="entry name" value="Nicotinate/Quinolinate PRTase N-terminal domain-like"/>
    <property type="match status" value="1"/>
</dbReference>
<dbReference type="InterPro" id="IPR041525">
    <property type="entry name" value="N/Namide_PRibTrfase"/>
</dbReference>
<protein>
    <recommendedName>
        <fullName evidence="3 9">Nicotinate phosphoribosyltransferase</fullName>
        <ecNumber evidence="3 9">6.3.4.21</ecNumber>
    </recommendedName>
</protein>
<evidence type="ECO:0000256" key="7">
    <source>
        <dbReference type="ARBA" id="ARBA00022679"/>
    </source>
</evidence>
<dbReference type="NCBIfam" id="NF009131">
    <property type="entry name" value="PRK12484.1"/>
    <property type="match status" value="1"/>
</dbReference>
<dbReference type="RefSeq" id="WP_219664034.1">
    <property type="nucleotide sequence ID" value="NZ_WTFF01000001.1"/>
</dbReference>
<organism evidence="12 13">
    <name type="scientific">Streptomyces bambusae</name>
    <dbReference type="NCBI Taxonomy" id="1550616"/>
    <lineage>
        <taxon>Bacteria</taxon>
        <taxon>Bacillati</taxon>
        <taxon>Actinomycetota</taxon>
        <taxon>Actinomycetes</taxon>
        <taxon>Kitasatosporales</taxon>
        <taxon>Streptomycetaceae</taxon>
        <taxon>Streptomyces</taxon>
    </lineage>
</organism>